<protein>
    <submittedName>
        <fullName evidence="1">WD repeat-containing protein KIAA1875</fullName>
    </submittedName>
</protein>
<name>G3HWI1_CRIGR</name>
<dbReference type="AlphaFoldDB" id="G3HWI1"/>
<dbReference type="eggNOG" id="ENOG502QSKH">
    <property type="taxonomic scope" value="Eukaryota"/>
</dbReference>
<accession>G3HWI1</accession>
<reference evidence="2" key="1">
    <citation type="journal article" date="2011" name="Nat. Biotechnol.">
        <title>The genomic sequence of the Chinese hamster ovary (CHO)-K1 cell line.</title>
        <authorList>
            <person name="Xu X."/>
            <person name="Nagarajan H."/>
            <person name="Lewis N.E."/>
            <person name="Pan S."/>
            <person name="Cai Z."/>
            <person name="Liu X."/>
            <person name="Chen W."/>
            <person name="Xie M."/>
            <person name="Wang W."/>
            <person name="Hammond S."/>
            <person name="Andersen M.R."/>
            <person name="Neff N."/>
            <person name="Passarelli B."/>
            <person name="Koh W."/>
            <person name="Fan H.C."/>
            <person name="Wang J."/>
            <person name="Gui Y."/>
            <person name="Lee K.H."/>
            <person name="Betenbaugh M.J."/>
            <person name="Quake S.R."/>
            <person name="Famili I."/>
            <person name="Palsson B.O."/>
            <person name="Wang J."/>
        </authorList>
    </citation>
    <scope>NUCLEOTIDE SEQUENCE [LARGE SCALE GENOMIC DNA]</scope>
    <source>
        <strain evidence="2">CHO K1 cell line</strain>
    </source>
</reference>
<dbReference type="EMBL" id="JH000832">
    <property type="protein sequence ID" value="EGV92717.1"/>
    <property type="molecule type" value="Genomic_DNA"/>
</dbReference>
<evidence type="ECO:0000313" key="2">
    <source>
        <dbReference type="Proteomes" id="UP000001075"/>
    </source>
</evidence>
<dbReference type="PaxDb" id="10029-XP_007610806.1"/>
<proteinExistence type="predicted"/>
<dbReference type="InParanoid" id="G3HWI1"/>
<sequence length="82" mass="9172">MGTVEGLASMFVDFLVQATWADRVNILHALLRLFPEMSNELCSRLQAKLLYLLNLDQPPSLQVSPSTGTLHPHLFPEPKTVL</sequence>
<organism evidence="1 2">
    <name type="scientific">Cricetulus griseus</name>
    <name type="common">Chinese hamster</name>
    <name type="synonym">Cricetulus barabensis griseus</name>
    <dbReference type="NCBI Taxonomy" id="10029"/>
    <lineage>
        <taxon>Eukaryota</taxon>
        <taxon>Metazoa</taxon>
        <taxon>Chordata</taxon>
        <taxon>Craniata</taxon>
        <taxon>Vertebrata</taxon>
        <taxon>Euteleostomi</taxon>
        <taxon>Mammalia</taxon>
        <taxon>Eutheria</taxon>
        <taxon>Euarchontoglires</taxon>
        <taxon>Glires</taxon>
        <taxon>Rodentia</taxon>
        <taxon>Myomorpha</taxon>
        <taxon>Muroidea</taxon>
        <taxon>Cricetidae</taxon>
        <taxon>Cricetinae</taxon>
        <taxon>Cricetulus</taxon>
    </lineage>
</organism>
<dbReference type="Proteomes" id="UP000001075">
    <property type="component" value="Unassembled WGS sequence"/>
</dbReference>
<evidence type="ECO:0000313" key="1">
    <source>
        <dbReference type="EMBL" id="EGV92717.1"/>
    </source>
</evidence>
<gene>
    <name evidence="1" type="ORF">I79_015364</name>
</gene>